<organism evidence="1 2">
    <name type="scientific">Peronosclerospora sorghi</name>
    <dbReference type="NCBI Taxonomy" id="230839"/>
    <lineage>
        <taxon>Eukaryota</taxon>
        <taxon>Sar</taxon>
        <taxon>Stramenopiles</taxon>
        <taxon>Oomycota</taxon>
        <taxon>Peronosporomycetes</taxon>
        <taxon>Peronosporales</taxon>
        <taxon>Peronosporaceae</taxon>
        <taxon>Peronosclerospora</taxon>
    </lineage>
</organism>
<keyword evidence="2" id="KW-1185">Reference proteome</keyword>
<accession>A0ACC0WSR5</accession>
<reference evidence="1 2" key="1">
    <citation type="journal article" date="2022" name="bioRxiv">
        <title>The genome of the oomycete Peronosclerospora sorghi, a cosmopolitan pathogen of maize and sorghum, is inflated with dispersed pseudogenes.</title>
        <authorList>
            <person name="Fletcher K."/>
            <person name="Martin F."/>
            <person name="Isakeit T."/>
            <person name="Cavanaugh K."/>
            <person name="Magill C."/>
            <person name="Michelmore R."/>
        </authorList>
    </citation>
    <scope>NUCLEOTIDE SEQUENCE [LARGE SCALE GENOMIC DNA]</scope>
    <source>
        <strain evidence="1">P6</strain>
    </source>
</reference>
<evidence type="ECO:0000313" key="2">
    <source>
        <dbReference type="Proteomes" id="UP001163321"/>
    </source>
</evidence>
<name>A0ACC0WSR5_9STRA</name>
<proteinExistence type="predicted"/>
<dbReference type="Proteomes" id="UP001163321">
    <property type="component" value="Chromosome 1"/>
</dbReference>
<dbReference type="EMBL" id="CM047580">
    <property type="protein sequence ID" value="KAI9921735.1"/>
    <property type="molecule type" value="Genomic_DNA"/>
</dbReference>
<sequence>MEASTASPPCFSGNKNKDTLERSCCRSNKSVCHDHGGGSQELASRKTQVERKSSATAMKRRMANQIPEEIENDAELTEAIQQLPWNYNFEIRKTVWRIRQAGSKRVALQFPEGLLLYACVISDIIERFTGADSIILGDVTYGACCVDDFSALALGADFMVHYGHSCLVPIDITSIKMLYVFVDIAIDVDHLALMGTIQFSSSIHLIFSRLKDYFTSMVVPQVKPLSPGEVLGCTSPAIERVDALVFIADGRFHLESAMIMNPHLNAYRYDPYRKLLTLEKYDLPLMIQTRRAAIDQARGAMKFGIVFGTLGHQGNPLILDHLKQLLEQCGKEYFVLLLSELFPDKLARFKDIDAWIQIACPRLSIDWGYAFPKPLLTSYEAEVCLGQTLWRDGSYPMDFYAKGSGPWTNYYDRSKEIH</sequence>
<comment type="caution">
    <text evidence="1">The sequence shown here is derived from an EMBL/GenBank/DDBJ whole genome shotgun (WGS) entry which is preliminary data.</text>
</comment>
<protein>
    <submittedName>
        <fullName evidence="1">Uncharacterized protein</fullName>
    </submittedName>
</protein>
<gene>
    <name evidence="1" type="ORF">PsorP6_000130</name>
</gene>
<evidence type="ECO:0000313" key="1">
    <source>
        <dbReference type="EMBL" id="KAI9921735.1"/>
    </source>
</evidence>